<dbReference type="OrthoDB" id="9790975at2"/>
<feature type="domain" description="NADPH-dependent FMN reductase-like" evidence="3">
    <location>
        <begin position="1"/>
        <end position="107"/>
    </location>
</feature>
<organism evidence="4 5">
    <name type="scientific">Acetobacterium woodii (strain ATCC 29683 / DSM 1030 / JCM 2381 / KCTC 1655 / WB1)</name>
    <dbReference type="NCBI Taxonomy" id="931626"/>
    <lineage>
        <taxon>Bacteria</taxon>
        <taxon>Bacillati</taxon>
        <taxon>Bacillota</taxon>
        <taxon>Clostridia</taxon>
        <taxon>Eubacteriales</taxon>
        <taxon>Eubacteriaceae</taxon>
        <taxon>Acetobacterium</taxon>
    </lineage>
</organism>
<evidence type="ECO:0000256" key="1">
    <source>
        <dbReference type="ARBA" id="ARBA00022630"/>
    </source>
</evidence>
<dbReference type="InterPro" id="IPR029039">
    <property type="entry name" value="Flavoprotein-like_sf"/>
</dbReference>
<reference evidence="4 5" key="2">
    <citation type="journal article" date="2012" name="PLoS ONE">
        <title>An ancient pathway combining carbon dioxide fixation with the generation and utilization of a sodium ion gradient for ATP synthesis.</title>
        <authorList>
            <person name="Poehlein A."/>
            <person name="Schmidt S."/>
            <person name="Kaster A.K."/>
            <person name="Goenrich M."/>
            <person name="Vollmers J."/>
            <person name="Thurmer A."/>
            <person name="Bertsch J."/>
            <person name="Schuchmann K."/>
            <person name="Voigt B."/>
            <person name="Hecker M."/>
            <person name="Daniel R."/>
            <person name="Thauer R.K."/>
            <person name="Gottschalk G."/>
            <person name="Muller V."/>
        </authorList>
    </citation>
    <scope>NUCLEOTIDE SEQUENCE [LARGE SCALE GENOMIC DNA]</scope>
    <source>
        <strain evidence="5">ATCC 29683 / DSM 1030 / JCM 2381 / KCTC 1655 / WB1</strain>
    </source>
</reference>
<dbReference type="AlphaFoldDB" id="H6LK84"/>
<reference evidence="5" key="1">
    <citation type="submission" date="2011-07" db="EMBL/GenBank/DDBJ databases">
        <title>Complete genome sequence of Acetobacterium woodii.</title>
        <authorList>
            <person name="Poehlein A."/>
            <person name="Schmidt S."/>
            <person name="Kaster A.-K."/>
            <person name="Goenrich M."/>
            <person name="Vollmers J."/>
            <person name="Thuermer A."/>
            <person name="Gottschalk G."/>
            <person name="Thauer R.K."/>
            <person name="Daniel R."/>
            <person name="Mueller V."/>
        </authorList>
    </citation>
    <scope>NUCLEOTIDE SEQUENCE [LARGE SCALE GENOMIC DNA]</scope>
    <source>
        <strain evidence="5">ATCC 29683 / DSM 1030 / JCM 2381 / KCTC 1655 / WB1</strain>
    </source>
</reference>
<keyword evidence="1" id="KW-0285">Flavoprotein</keyword>
<name>H6LK84_ACEWD</name>
<gene>
    <name evidence="4" type="ordered locus">Awo_c32760</name>
</gene>
<dbReference type="RefSeq" id="WP_014357600.1">
    <property type="nucleotide sequence ID" value="NC_016894.1"/>
</dbReference>
<dbReference type="Proteomes" id="UP000007177">
    <property type="component" value="Chromosome"/>
</dbReference>
<dbReference type="InterPro" id="IPR051796">
    <property type="entry name" value="ISF_SsuE-like"/>
</dbReference>
<protein>
    <submittedName>
        <fullName evidence="4">NADPH-dependent FMN reductase</fullName>
    </submittedName>
</protein>
<sequence length="224" mass="25145">MKIIAINGSPRKKDNTATLLEKALEGAANKGAQTKLIHLYDLNYKGCLSCFSCKRLGGKSYGKCAVKDDLFDIFDQIEKADALLLGSPIYFGEITGAMRSFLERLFFQYLVYDKAHTVLFPGKLTTGFIFTMNAPEHFLKEIKYDMKFKGYEGILKRFFGTAKTLVVTDTWQFADYSKYETSSIDVDAKAARRRDVFPLDCEKAATLGAELVTPEVTFSPSQEV</sequence>
<dbReference type="Pfam" id="PF03358">
    <property type="entry name" value="FMN_red"/>
    <property type="match status" value="1"/>
</dbReference>
<dbReference type="EMBL" id="CP002987">
    <property type="protein sequence ID" value="AFA50004.1"/>
    <property type="molecule type" value="Genomic_DNA"/>
</dbReference>
<dbReference type="InterPro" id="IPR005025">
    <property type="entry name" value="FMN_Rdtase-like_dom"/>
</dbReference>
<dbReference type="PANTHER" id="PTHR43278:SF2">
    <property type="entry name" value="IRON-SULFUR FLAVOPROTEIN"/>
    <property type="match status" value="1"/>
</dbReference>
<dbReference type="PANTHER" id="PTHR43278">
    <property type="entry name" value="NAD(P)H-DEPENDENT FMN-CONTAINING OXIDOREDUCTASE YWQN-RELATED"/>
    <property type="match status" value="1"/>
</dbReference>
<accession>H6LK84</accession>
<proteinExistence type="predicted"/>
<dbReference type="STRING" id="931626.Awo_c32760"/>
<keyword evidence="2" id="KW-0288">FMN</keyword>
<keyword evidence="5" id="KW-1185">Reference proteome</keyword>
<dbReference type="Gene3D" id="3.40.50.360">
    <property type="match status" value="1"/>
</dbReference>
<evidence type="ECO:0000256" key="2">
    <source>
        <dbReference type="ARBA" id="ARBA00022643"/>
    </source>
</evidence>
<dbReference type="GO" id="GO:0016491">
    <property type="term" value="F:oxidoreductase activity"/>
    <property type="evidence" value="ECO:0007669"/>
    <property type="project" value="InterPro"/>
</dbReference>
<dbReference type="HOGENOM" id="CLU_050993_2_0_9"/>
<evidence type="ECO:0000313" key="5">
    <source>
        <dbReference type="Proteomes" id="UP000007177"/>
    </source>
</evidence>
<evidence type="ECO:0000259" key="3">
    <source>
        <dbReference type="Pfam" id="PF03358"/>
    </source>
</evidence>
<dbReference type="SUPFAM" id="SSF52218">
    <property type="entry name" value="Flavoproteins"/>
    <property type="match status" value="1"/>
</dbReference>
<evidence type="ECO:0000313" key="4">
    <source>
        <dbReference type="EMBL" id="AFA50004.1"/>
    </source>
</evidence>
<dbReference type="eggNOG" id="COG0655">
    <property type="taxonomic scope" value="Bacteria"/>
</dbReference>
<dbReference type="KEGG" id="awo:Awo_c32760"/>